<dbReference type="PANTHER" id="PTHR36529">
    <property type="entry name" value="SLL1095 PROTEIN"/>
    <property type="match status" value="1"/>
</dbReference>
<dbReference type="SUPFAM" id="SSF53448">
    <property type="entry name" value="Nucleotide-diphospho-sugar transferases"/>
    <property type="match status" value="1"/>
</dbReference>
<evidence type="ECO:0000313" key="2">
    <source>
        <dbReference type="Proteomes" id="UP000317155"/>
    </source>
</evidence>
<dbReference type="InterPro" id="IPR029044">
    <property type="entry name" value="Nucleotide-diphossugar_trans"/>
</dbReference>
<dbReference type="AlphaFoldDB" id="A0A550JB87"/>
<name>A0A550JB87_9BACT</name>
<organism evidence="1 2">
    <name type="scientific">Trichloromonas acetexigens</name>
    <dbReference type="NCBI Taxonomy" id="38815"/>
    <lineage>
        <taxon>Bacteria</taxon>
        <taxon>Pseudomonadati</taxon>
        <taxon>Thermodesulfobacteriota</taxon>
        <taxon>Desulfuromonadia</taxon>
        <taxon>Desulfuromonadales</taxon>
        <taxon>Trichloromonadaceae</taxon>
        <taxon>Trichloromonas</taxon>
    </lineage>
</organism>
<dbReference type="GO" id="GO:0016740">
    <property type="term" value="F:transferase activity"/>
    <property type="evidence" value="ECO:0007669"/>
    <property type="project" value="UniProtKB-KW"/>
</dbReference>
<dbReference type="EMBL" id="VJVV01000007">
    <property type="protein sequence ID" value="TRO80528.1"/>
    <property type="molecule type" value="Genomic_DNA"/>
</dbReference>
<sequence length="265" mass="29268">MVPGRVRKFRVDPQPFGLRPGRTAALIAPVDKSVEEVDKVAGGLYTIDRNRTHLPALGIFAKAPRPGQVKTRFCPPLTPEEAAHLYRTSLFETLARMDHGTFAPTLFHADAPDWFAAHGRDLPRLPQGEGDLGRRLERGLAYLLKQGAPAAALIGSDSPDLPLEQVEAAFALLEKAEVVTIPAADGGYVLIGAREPHPELFRDMPWSTPELLAATRRRAEELALDYRELPPWEDLDDLAALRRLIERSPHSSTARHALVHLAHHL</sequence>
<dbReference type="NCBIfam" id="TIGR04282">
    <property type="entry name" value="glyco_like_cofC"/>
    <property type="match status" value="1"/>
</dbReference>
<dbReference type="Gene3D" id="3.90.550.10">
    <property type="entry name" value="Spore Coat Polysaccharide Biosynthesis Protein SpsA, Chain A"/>
    <property type="match status" value="1"/>
</dbReference>
<accession>A0A550JB87</accession>
<keyword evidence="1" id="KW-0808">Transferase</keyword>
<dbReference type="InterPro" id="IPR018641">
    <property type="entry name" value="Trfase_1_rSAM/seldom-assoc"/>
</dbReference>
<evidence type="ECO:0000313" key="1">
    <source>
        <dbReference type="EMBL" id="TRO80528.1"/>
    </source>
</evidence>
<reference evidence="1 2" key="1">
    <citation type="submission" date="2019-07" db="EMBL/GenBank/DDBJ databases">
        <title>Insights of Desulfuromonas acetexigens electromicrobiology.</title>
        <authorList>
            <person name="Katuri K."/>
            <person name="Sapireddy V."/>
            <person name="Shaw D.R."/>
            <person name="Saikaly P."/>
        </authorList>
    </citation>
    <scope>NUCLEOTIDE SEQUENCE [LARGE SCALE GENOMIC DNA]</scope>
    <source>
        <strain evidence="1 2">2873</strain>
    </source>
</reference>
<gene>
    <name evidence="1" type="ORF">FL622_10545</name>
</gene>
<comment type="caution">
    <text evidence="1">The sequence shown here is derived from an EMBL/GenBank/DDBJ whole genome shotgun (WGS) entry which is preliminary data.</text>
</comment>
<keyword evidence="2" id="KW-1185">Reference proteome</keyword>
<dbReference type="Pfam" id="PF09837">
    <property type="entry name" value="DUF2064"/>
    <property type="match status" value="1"/>
</dbReference>
<dbReference type="Proteomes" id="UP000317155">
    <property type="component" value="Unassembled WGS sequence"/>
</dbReference>
<dbReference type="OrthoDB" id="9798250at2"/>
<proteinExistence type="predicted"/>
<dbReference type="PANTHER" id="PTHR36529:SF1">
    <property type="entry name" value="GLYCOSYLTRANSFERASE"/>
    <property type="match status" value="1"/>
</dbReference>
<protein>
    <submittedName>
        <fullName evidence="1">Glycosyltransferase</fullName>
    </submittedName>
</protein>